<dbReference type="SUPFAM" id="SSF52047">
    <property type="entry name" value="RNI-like"/>
    <property type="match status" value="1"/>
</dbReference>
<evidence type="ECO:0000256" key="3">
    <source>
        <dbReference type="ARBA" id="ARBA00022821"/>
    </source>
</evidence>
<dbReference type="Gene3D" id="1.10.8.430">
    <property type="entry name" value="Helical domain of apoptotic protease-activating factors"/>
    <property type="match status" value="1"/>
</dbReference>
<feature type="domain" description="R13L1/DRL21-like LRR repeat region" evidence="6">
    <location>
        <begin position="682"/>
        <end position="745"/>
    </location>
</feature>
<comment type="caution">
    <text evidence="7">The sequence shown here is derived from an EMBL/GenBank/DDBJ whole genome shotgun (WGS) entry which is preliminary data.</text>
</comment>
<dbReference type="InterPro" id="IPR056789">
    <property type="entry name" value="LRR_R13L1-DRL21"/>
</dbReference>
<dbReference type="InterPro" id="IPR058922">
    <property type="entry name" value="WHD_DRP"/>
</dbReference>
<evidence type="ECO:0000259" key="5">
    <source>
        <dbReference type="Pfam" id="PF23559"/>
    </source>
</evidence>
<name>A0AAN7FJ38_QUERU</name>
<gene>
    <name evidence="7" type="ORF">RGQ29_016183</name>
</gene>
<evidence type="ECO:0000313" key="8">
    <source>
        <dbReference type="Proteomes" id="UP001324115"/>
    </source>
</evidence>
<dbReference type="EMBL" id="JAXUIC010000004">
    <property type="protein sequence ID" value="KAK4591647.1"/>
    <property type="molecule type" value="Genomic_DNA"/>
</dbReference>
<evidence type="ECO:0000256" key="4">
    <source>
        <dbReference type="SAM" id="MobiDB-lite"/>
    </source>
</evidence>
<proteinExistence type="predicted"/>
<evidence type="ECO:0000256" key="1">
    <source>
        <dbReference type="ARBA" id="ARBA00022614"/>
    </source>
</evidence>
<dbReference type="InterPro" id="IPR027417">
    <property type="entry name" value="P-loop_NTPase"/>
</dbReference>
<dbReference type="InterPro" id="IPR032675">
    <property type="entry name" value="LRR_dom_sf"/>
</dbReference>
<evidence type="ECO:0000259" key="6">
    <source>
        <dbReference type="Pfam" id="PF25019"/>
    </source>
</evidence>
<keyword evidence="2" id="KW-0677">Repeat</keyword>
<feature type="domain" description="Disease resistance protein winged helix" evidence="5">
    <location>
        <begin position="90"/>
        <end position="161"/>
    </location>
</feature>
<reference evidence="7 8" key="1">
    <citation type="journal article" date="2023" name="G3 (Bethesda)">
        <title>A haplotype-resolved chromosome-scale genome for Quercus rubra L. provides insights into the genetics of adaptive traits for red oak species.</title>
        <authorList>
            <person name="Kapoor B."/>
            <person name="Jenkins J."/>
            <person name="Schmutz J."/>
            <person name="Zhebentyayeva T."/>
            <person name="Kuelheim C."/>
            <person name="Coggeshall M."/>
            <person name="Heim C."/>
            <person name="Lasky J.R."/>
            <person name="Leites L."/>
            <person name="Islam-Faridi N."/>
            <person name="Romero-Severson J."/>
            <person name="DeLeo V.L."/>
            <person name="Lucas S.M."/>
            <person name="Lazic D."/>
            <person name="Gailing O."/>
            <person name="Carlson J."/>
            <person name="Staton M."/>
        </authorList>
    </citation>
    <scope>NUCLEOTIDE SEQUENCE [LARGE SCALE GENOMIC DNA]</scope>
    <source>
        <strain evidence="7">Pseudo-F2</strain>
    </source>
</reference>
<keyword evidence="3" id="KW-0611">Plant defense</keyword>
<dbReference type="SUPFAM" id="SSF52540">
    <property type="entry name" value="P-loop containing nucleoside triphosphate hydrolases"/>
    <property type="match status" value="1"/>
</dbReference>
<dbReference type="EMBL" id="JAXUIC010000004">
    <property type="protein sequence ID" value="KAK4591646.1"/>
    <property type="molecule type" value="Genomic_DNA"/>
</dbReference>
<dbReference type="FunFam" id="1.10.10.10:FF:000322">
    <property type="entry name" value="Probable disease resistance protein At1g63360"/>
    <property type="match status" value="1"/>
</dbReference>
<protein>
    <recommendedName>
        <fullName evidence="9">CC-NBS-LRR protein</fullName>
    </recommendedName>
</protein>
<dbReference type="PANTHER" id="PTHR36766:SF38">
    <property type="entry name" value="DISEASE RESISTANCE PROTEIN RGA3"/>
    <property type="match status" value="1"/>
</dbReference>
<feature type="region of interest" description="Disordered" evidence="4">
    <location>
        <begin position="771"/>
        <end position="793"/>
    </location>
</feature>
<evidence type="ECO:0000256" key="2">
    <source>
        <dbReference type="ARBA" id="ARBA00022737"/>
    </source>
</evidence>
<dbReference type="GO" id="GO:0043531">
    <property type="term" value="F:ADP binding"/>
    <property type="evidence" value="ECO:0007669"/>
    <property type="project" value="InterPro"/>
</dbReference>
<dbReference type="Pfam" id="PF25019">
    <property type="entry name" value="LRR_R13L1-DRL21"/>
    <property type="match status" value="2"/>
</dbReference>
<dbReference type="GO" id="GO:0006952">
    <property type="term" value="P:defense response"/>
    <property type="evidence" value="ECO:0007669"/>
    <property type="project" value="UniProtKB-KW"/>
</dbReference>
<dbReference type="Gene3D" id="3.80.10.10">
    <property type="entry name" value="Ribonuclease Inhibitor"/>
    <property type="match status" value="3"/>
</dbReference>
<keyword evidence="8" id="KW-1185">Reference proteome</keyword>
<accession>A0AAN7FJ38</accession>
<dbReference type="SUPFAM" id="SSF52058">
    <property type="entry name" value="L domain-like"/>
    <property type="match status" value="1"/>
</dbReference>
<dbReference type="PRINTS" id="PR00364">
    <property type="entry name" value="DISEASERSIST"/>
</dbReference>
<dbReference type="InterPro" id="IPR042197">
    <property type="entry name" value="Apaf_helical"/>
</dbReference>
<dbReference type="Proteomes" id="UP001324115">
    <property type="component" value="Unassembled WGS sequence"/>
</dbReference>
<evidence type="ECO:0000313" key="7">
    <source>
        <dbReference type="EMBL" id="KAK4591646.1"/>
    </source>
</evidence>
<evidence type="ECO:0008006" key="9">
    <source>
        <dbReference type="Google" id="ProtNLM"/>
    </source>
</evidence>
<dbReference type="Gene3D" id="1.10.10.10">
    <property type="entry name" value="Winged helix-like DNA-binding domain superfamily/Winged helix DNA-binding domain"/>
    <property type="match status" value="1"/>
</dbReference>
<dbReference type="PANTHER" id="PTHR36766">
    <property type="entry name" value="PLANT BROAD-SPECTRUM MILDEW RESISTANCE PROTEIN RPW8"/>
    <property type="match status" value="1"/>
</dbReference>
<organism evidence="7 8">
    <name type="scientific">Quercus rubra</name>
    <name type="common">Northern red oak</name>
    <name type="synonym">Quercus borealis</name>
    <dbReference type="NCBI Taxonomy" id="3512"/>
    <lineage>
        <taxon>Eukaryota</taxon>
        <taxon>Viridiplantae</taxon>
        <taxon>Streptophyta</taxon>
        <taxon>Embryophyta</taxon>
        <taxon>Tracheophyta</taxon>
        <taxon>Spermatophyta</taxon>
        <taxon>Magnoliopsida</taxon>
        <taxon>eudicotyledons</taxon>
        <taxon>Gunneridae</taxon>
        <taxon>Pentapetalae</taxon>
        <taxon>rosids</taxon>
        <taxon>fabids</taxon>
        <taxon>Fagales</taxon>
        <taxon>Fagaceae</taxon>
        <taxon>Quercus</taxon>
    </lineage>
</organism>
<dbReference type="AlphaFoldDB" id="A0AAN7FJ38"/>
<dbReference type="Pfam" id="PF23559">
    <property type="entry name" value="WHD_DRP"/>
    <property type="match status" value="1"/>
</dbReference>
<dbReference type="InterPro" id="IPR036388">
    <property type="entry name" value="WH-like_DNA-bd_sf"/>
</dbReference>
<keyword evidence="1" id="KW-0433">Leucine-rich repeat</keyword>
<sequence>MAFKEGEEPKNASFVEIGKEILKMCVGVPLAIRTIGGMLYFKKSEMEWLSFKNNELSKIPQNENDILPTLRLSYDHLPSHLKQCFAYCSLFPKDYKIDKSSLINMWMAHGFITLYDKKQSPEDVGHEYYMDLLWRSFFQEVEEDELGNISKFKIHDLMHDITIQVMRSESIIIYSKENVIDEKTRHVSFGDMLHSSSEIPISLSKARTIRTFLLPCQQWFGTSNLDSSTFSAIVASFKFIRLLDLHQMGIKTIQSSIKKLKHLRYLDLSKNKDIEMLPKSIVKLYNLQTLKLSGCSKLKELPRDINKLVNLRFLKFDRCSGLTHMPNGLGQLTNLQTLSRFVMSKGRIDSVPRSYGELKELGRLNELRGNLSIENLKQVKDAALEYKDANLKEKQRLDRLVLNWVEEDINETDVGHDDMSVEDLQPHINLKALSLERYGGVIFPRWLVSLTNPVEFKLDSCKKCQYLPSLDQFPSLKIINLYGLDSLEHISDTERDNSDSLFYPSLEKLQIRSCPNLKGWWRERRVSLPSFPRLSDLTIWDSPQLTSFPLFPYLERLDLVNCSLKQSLERMMINNKTSGNLPSFASSSSTIVAPLSKLSWMNIVNTGEALPEECLPNLISLRTLWLVKCPLPQGIRYLTALQHLYVWNSEVVDWDEMEWQGLRSLLSLEFYKLPKLVSLPMGLQYVSSLQNLEISQCPSLIAIPEWICKLISLQSLNIRDCPNLESLPEGIGALTSLQTLDIRRCPILLKRCKKQIGEDWHKISNIPNLEGQLSRQEEEPDEEEPNEEISDEAKKPACQNWDLIKAFGCCNCSTTQQLTH</sequence>
<feature type="domain" description="R13L1/DRL21-like LRR repeat region" evidence="6">
    <location>
        <begin position="358"/>
        <end position="482"/>
    </location>
</feature>
<feature type="compositionally biased region" description="Acidic residues" evidence="4">
    <location>
        <begin position="778"/>
        <end position="790"/>
    </location>
</feature>